<sequence length="143" mass="14652">MPRHRVSIAVIAFLGLGASVVPGPAVRAQPPPPPVAAGDLVPPNEVVGLLGHVALSAAGKDLGRVVDVLVDTQGIVRAVVIDVGGFFGVGSRKVAFAWSALHFARGDKGPVVSVVIPSDRIKTWPDYQADKPIAILGADGTGR</sequence>
<dbReference type="EMBL" id="JAPDNT010000002">
    <property type="protein sequence ID" value="MCW3473789.1"/>
    <property type="molecule type" value="Genomic_DNA"/>
</dbReference>
<evidence type="ECO:0000313" key="3">
    <source>
        <dbReference type="Proteomes" id="UP001165679"/>
    </source>
</evidence>
<reference evidence="2" key="1">
    <citation type="submission" date="2022-09" db="EMBL/GenBank/DDBJ databases">
        <title>Rhodovastum sp. nov. RN2-1 isolated from soil in Seongnam, South Korea.</title>
        <authorList>
            <person name="Le N.T."/>
        </authorList>
    </citation>
    <scope>NUCLEOTIDE SEQUENCE</scope>
    <source>
        <strain evidence="2">RN2-1</strain>
    </source>
</reference>
<protein>
    <submittedName>
        <fullName evidence="2">PRC-barrel domain-containing protein</fullName>
    </submittedName>
</protein>
<proteinExistence type="predicted"/>
<comment type="caution">
    <text evidence="2">The sequence shown here is derived from an EMBL/GenBank/DDBJ whole genome shotgun (WGS) entry which is preliminary data.</text>
</comment>
<accession>A0AA41YHY6</accession>
<organism evidence="2 3">
    <name type="scientific">Limobrevibacterium gyesilva</name>
    <dbReference type="NCBI Taxonomy" id="2991712"/>
    <lineage>
        <taxon>Bacteria</taxon>
        <taxon>Pseudomonadati</taxon>
        <taxon>Pseudomonadota</taxon>
        <taxon>Alphaproteobacteria</taxon>
        <taxon>Acetobacterales</taxon>
        <taxon>Acetobacteraceae</taxon>
        <taxon>Limobrevibacterium</taxon>
    </lineage>
</organism>
<dbReference type="InterPro" id="IPR027275">
    <property type="entry name" value="PRC-brl_dom"/>
</dbReference>
<evidence type="ECO:0000313" key="2">
    <source>
        <dbReference type="EMBL" id="MCW3473789.1"/>
    </source>
</evidence>
<name>A0AA41YHY6_9PROT</name>
<dbReference type="SUPFAM" id="SSF50346">
    <property type="entry name" value="PRC-barrel domain"/>
    <property type="match status" value="1"/>
</dbReference>
<dbReference type="Gene3D" id="2.30.30.240">
    <property type="entry name" value="PRC-barrel domain"/>
    <property type="match status" value="1"/>
</dbReference>
<dbReference type="PANTHER" id="PTHR36505">
    <property type="entry name" value="BLR1072 PROTEIN"/>
    <property type="match status" value="1"/>
</dbReference>
<keyword evidence="3" id="KW-1185">Reference proteome</keyword>
<gene>
    <name evidence="2" type="ORF">OL599_04295</name>
</gene>
<dbReference type="PANTHER" id="PTHR36505:SF1">
    <property type="entry name" value="BLR1072 PROTEIN"/>
    <property type="match status" value="1"/>
</dbReference>
<dbReference type="AlphaFoldDB" id="A0AA41YHY6"/>
<feature type="domain" description="PRC-barrel" evidence="1">
    <location>
        <begin position="57"/>
        <end position="101"/>
    </location>
</feature>
<dbReference type="InterPro" id="IPR011033">
    <property type="entry name" value="PRC_barrel-like_sf"/>
</dbReference>
<evidence type="ECO:0000259" key="1">
    <source>
        <dbReference type="Pfam" id="PF05239"/>
    </source>
</evidence>
<dbReference type="RefSeq" id="WP_264712407.1">
    <property type="nucleotide sequence ID" value="NZ_JAPDNT010000002.1"/>
</dbReference>
<dbReference type="Pfam" id="PF05239">
    <property type="entry name" value="PRC"/>
    <property type="match status" value="1"/>
</dbReference>
<reference evidence="2" key="2">
    <citation type="submission" date="2022-10" db="EMBL/GenBank/DDBJ databases">
        <authorList>
            <person name="Trinh H.N."/>
        </authorList>
    </citation>
    <scope>NUCLEOTIDE SEQUENCE</scope>
    <source>
        <strain evidence="2">RN2-1</strain>
    </source>
</reference>
<dbReference type="Proteomes" id="UP001165679">
    <property type="component" value="Unassembled WGS sequence"/>
</dbReference>